<accession>A0A2N5RY46</accession>
<dbReference type="EMBL" id="PGCI01001279">
    <property type="protein sequence ID" value="PLW05910.1"/>
    <property type="molecule type" value="Genomic_DNA"/>
</dbReference>
<protein>
    <submittedName>
        <fullName evidence="3">Uncharacterized protein</fullName>
    </submittedName>
</protein>
<feature type="signal peptide" evidence="2">
    <location>
        <begin position="1"/>
        <end position="19"/>
    </location>
</feature>
<organism evidence="3 4">
    <name type="scientific">Puccinia coronata f. sp. avenae</name>
    <dbReference type="NCBI Taxonomy" id="200324"/>
    <lineage>
        <taxon>Eukaryota</taxon>
        <taxon>Fungi</taxon>
        <taxon>Dikarya</taxon>
        <taxon>Basidiomycota</taxon>
        <taxon>Pucciniomycotina</taxon>
        <taxon>Pucciniomycetes</taxon>
        <taxon>Pucciniales</taxon>
        <taxon>Pucciniaceae</taxon>
        <taxon>Puccinia</taxon>
    </lineage>
</organism>
<evidence type="ECO:0000313" key="4">
    <source>
        <dbReference type="Proteomes" id="UP000235392"/>
    </source>
</evidence>
<evidence type="ECO:0000256" key="1">
    <source>
        <dbReference type="SAM" id="MobiDB-lite"/>
    </source>
</evidence>
<gene>
    <name evidence="3" type="ORF">PCASD_24954</name>
</gene>
<sequence length="179" mass="20044">MQSALLITFLCLSYSLSVGSLLDDSDPSKIEMTSYHIWKATQQLPETEGDLLPKRRKMNALKNWRKVALETFKGILVDSVSDLNPGGQLDIGDTWERYIVAAVPEAFGKKSLSKAGHPSFSTLKNLDSLQDNPEMRLHGLVEMLKEWYTTDVGKEEISTGHSHPNGNLSTFQERSQGKY</sequence>
<dbReference type="Proteomes" id="UP000235392">
    <property type="component" value="Unassembled WGS sequence"/>
</dbReference>
<feature type="region of interest" description="Disordered" evidence="1">
    <location>
        <begin position="155"/>
        <end position="179"/>
    </location>
</feature>
<keyword evidence="2" id="KW-0732">Signal</keyword>
<comment type="caution">
    <text evidence="3">The sequence shown here is derived from an EMBL/GenBank/DDBJ whole genome shotgun (WGS) entry which is preliminary data.</text>
</comment>
<evidence type="ECO:0000313" key="3">
    <source>
        <dbReference type="EMBL" id="PLW05910.1"/>
    </source>
</evidence>
<evidence type="ECO:0000256" key="2">
    <source>
        <dbReference type="SAM" id="SignalP"/>
    </source>
</evidence>
<feature type="chain" id="PRO_5014833993" evidence="2">
    <location>
        <begin position="20"/>
        <end position="179"/>
    </location>
</feature>
<reference evidence="3 4" key="1">
    <citation type="submission" date="2017-11" db="EMBL/GenBank/DDBJ databases">
        <title>De novo assembly and phasing of dikaryotic genomes from two isolates of Puccinia coronata f. sp. avenae, the causal agent of oat crown rust.</title>
        <authorList>
            <person name="Miller M.E."/>
            <person name="Zhang Y."/>
            <person name="Omidvar V."/>
            <person name="Sperschneider J."/>
            <person name="Schwessinger B."/>
            <person name="Raley C."/>
            <person name="Palmer J.M."/>
            <person name="Garnica D."/>
            <person name="Upadhyaya N."/>
            <person name="Rathjen J."/>
            <person name="Taylor J.M."/>
            <person name="Park R.F."/>
            <person name="Dodds P.N."/>
            <person name="Hirsch C.D."/>
            <person name="Kianian S.F."/>
            <person name="Figueroa M."/>
        </authorList>
    </citation>
    <scope>NUCLEOTIDE SEQUENCE [LARGE SCALE GENOMIC DNA]</scope>
    <source>
        <strain evidence="3">12SD80</strain>
    </source>
</reference>
<feature type="compositionally biased region" description="Polar residues" evidence="1">
    <location>
        <begin position="159"/>
        <end position="179"/>
    </location>
</feature>
<name>A0A2N5RY46_9BASI</name>
<proteinExistence type="predicted"/>
<dbReference type="AlphaFoldDB" id="A0A2N5RY46"/>